<keyword evidence="5 6" id="KW-0472">Membrane</keyword>
<evidence type="ECO:0000256" key="6">
    <source>
        <dbReference type="SAM" id="Phobius"/>
    </source>
</evidence>
<evidence type="ECO:0000256" key="3">
    <source>
        <dbReference type="ARBA" id="ARBA00022692"/>
    </source>
</evidence>
<comment type="subcellular location">
    <subcellularLocation>
        <location evidence="1">Cell membrane</location>
        <topology evidence="1">Multi-pass membrane protein</topology>
    </subcellularLocation>
</comment>
<feature type="transmembrane region" description="Helical" evidence="6">
    <location>
        <begin position="36"/>
        <end position="60"/>
    </location>
</feature>
<feature type="transmembrane region" description="Helical" evidence="6">
    <location>
        <begin position="178"/>
        <end position="201"/>
    </location>
</feature>
<feature type="transmembrane region" description="Helical" evidence="6">
    <location>
        <begin position="96"/>
        <end position="115"/>
    </location>
</feature>
<evidence type="ECO:0000313" key="8">
    <source>
        <dbReference type="Proteomes" id="UP000789423"/>
    </source>
</evidence>
<dbReference type="InterPro" id="IPR017039">
    <property type="entry name" value="Virul_fac_BrkB"/>
</dbReference>
<feature type="transmembrane region" description="Helical" evidence="6">
    <location>
        <begin position="213"/>
        <end position="235"/>
    </location>
</feature>
<dbReference type="PANTHER" id="PTHR30213">
    <property type="entry name" value="INNER MEMBRANE PROTEIN YHJD"/>
    <property type="match status" value="1"/>
</dbReference>
<dbReference type="NCBIfam" id="TIGR00765">
    <property type="entry name" value="yihY_not_rbn"/>
    <property type="match status" value="1"/>
</dbReference>
<evidence type="ECO:0000313" key="7">
    <source>
        <dbReference type="EMBL" id="CAG9612276.1"/>
    </source>
</evidence>
<keyword evidence="8" id="KW-1185">Reference proteome</keyword>
<organism evidence="7 8">
    <name type="scientific">Bacillus rhizoplanae</name>
    <dbReference type="NCBI Taxonomy" id="2880966"/>
    <lineage>
        <taxon>Bacteria</taxon>
        <taxon>Bacillati</taxon>
        <taxon>Bacillota</taxon>
        <taxon>Bacilli</taxon>
        <taxon>Bacillales</taxon>
        <taxon>Bacillaceae</taxon>
        <taxon>Bacillus</taxon>
    </lineage>
</organism>
<evidence type="ECO:0000256" key="5">
    <source>
        <dbReference type="ARBA" id="ARBA00023136"/>
    </source>
</evidence>
<keyword evidence="4 6" id="KW-1133">Transmembrane helix</keyword>
<evidence type="ECO:0000256" key="2">
    <source>
        <dbReference type="ARBA" id="ARBA00022475"/>
    </source>
</evidence>
<dbReference type="Proteomes" id="UP000789423">
    <property type="component" value="Unassembled WGS sequence"/>
</dbReference>
<keyword evidence="3 6" id="KW-0812">Transmembrane</keyword>
<evidence type="ECO:0000256" key="1">
    <source>
        <dbReference type="ARBA" id="ARBA00004651"/>
    </source>
</evidence>
<comment type="caution">
    <text evidence="7">The sequence shown here is derived from an EMBL/GenBank/DDBJ whole genome shotgun (WGS) entry which is preliminary data.</text>
</comment>
<dbReference type="Pfam" id="PF03631">
    <property type="entry name" value="Virul_fac_BrkB"/>
    <property type="match status" value="1"/>
</dbReference>
<reference evidence="7 8" key="1">
    <citation type="submission" date="2021-10" db="EMBL/GenBank/DDBJ databases">
        <authorList>
            <person name="Criscuolo A."/>
        </authorList>
    </citation>
    <scope>NUCLEOTIDE SEQUENCE [LARGE SCALE GENOMIC DNA]</scope>
    <source>
        <strain evidence="8">CIP 111899</strain>
    </source>
</reference>
<feature type="transmembrane region" description="Helical" evidence="6">
    <location>
        <begin position="247"/>
        <end position="269"/>
    </location>
</feature>
<evidence type="ECO:0008006" key="9">
    <source>
        <dbReference type="Google" id="ProtNLM"/>
    </source>
</evidence>
<feature type="transmembrane region" description="Helical" evidence="6">
    <location>
        <begin position="136"/>
        <end position="158"/>
    </location>
</feature>
<keyword evidence="2" id="KW-1003">Cell membrane</keyword>
<protein>
    <recommendedName>
        <fullName evidence="9">YihY/virulence factor BrkB family protein</fullName>
    </recommendedName>
</protein>
<dbReference type="PANTHER" id="PTHR30213:SF0">
    <property type="entry name" value="UPF0761 MEMBRANE PROTEIN YIHY"/>
    <property type="match status" value="1"/>
</dbReference>
<evidence type="ECO:0000256" key="4">
    <source>
        <dbReference type="ARBA" id="ARBA00022989"/>
    </source>
</evidence>
<dbReference type="PIRSF" id="PIRSF035875">
    <property type="entry name" value="RNase_BN"/>
    <property type="match status" value="1"/>
</dbReference>
<dbReference type="RefSeq" id="WP_230574468.1">
    <property type="nucleotide sequence ID" value="NZ_CAKJTI010000005.1"/>
</dbReference>
<accession>A0ABM8Y960</accession>
<dbReference type="EMBL" id="CAKJTI010000005">
    <property type="protein sequence ID" value="CAG9612276.1"/>
    <property type="molecule type" value="Genomic_DNA"/>
</dbReference>
<proteinExistence type="predicted"/>
<name>A0ABM8Y960_9BACI</name>
<gene>
    <name evidence="7" type="ORF">BACCIP111899_01449</name>
</gene>
<sequence>MKTFLQQARTHHVFTFGKDLYDRTMRDDVAGLSAQLAYFFLLSLFPALVFLITLLGYIPIQTEDVLAFLQNYAPEDVLSLIETNVDTIVSEQNGGLLSFGLLAMLYFASNGVNAVMKAFNRAYDITETRSFIATRALSIVLTLATIFMIVFALILPVFGQIIGSAIFKILGLSHEFSFVWSIVRLLLSFLVLFGLFCFLYKFAPNRHVQRKEVITGALFATIGWIVASYSFAFYVDHFGNYSNTYGSLGAIIILILWFYLTGWVILLGGEINALLNYYRTSDNNSRNQK</sequence>